<proteinExistence type="inferred from homology"/>
<comment type="caution">
    <text evidence="12">The sequence shown here is derived from an EMBL/GenBank/DDBJ whole genome shotgun (WGS) entry which is preliminary data.</text>
</comment>
<keyword evidence="6" id="KW-0249">Electron transport</keyword>
<evidence type="ECO:0000256" key="2">
    <source>
        <dbReference type="ARBA" id="ARBA00010914"/>
    </source>
</evidence>
<gene>
    <name evidence="12" type="ORF">SNE40_005862</name>
</gene>
<comment type="subcellular location">
    <subcellularLocation>
        <location evidence="1">Mitochondrion</location>
    </subcellularLocation>
</comment>
<dbReference type="AlphaFoldDB" id="A0AAN8K2M6"/>
<dbReference type="PROSITE" id="PS00814">
    <property type="entry name" value="ADX"/>
    <property type="match status" value="1"/>
</dbReference>
<keyword evidence="9" id="KW-0496">Mitochondrion</keyword>
<evidence type="ECO:0000256" key="1">
    <source>
        <dbReference type="ARBA" id="ARBA00004173"/>
    </source>
</evidence>
<keyword evidence="5" id="KW-0479">Metal-binding</keyword>
<evidence type="ECO:0000256" key="10">
    <source>
        <dbReference type="ARBA" id="ARBA00034078"/>
    </source>
</evidence>
<evidence type="ECO:0000256" key="5">
    <source>
        <dbReference type="ARBA" id="ARBA00022723"/>
    </source>
</evidence>
<dbReference type="Pfam" id="PF00111">
    <property type="entry name" value="Fer2"/>
    <property type="match status" value="1"/>
</dbReference>
<evidence type="ECO:0000313" key="13">
    <source>
        <dbReference type="Proteomes" id="UP001347796"/>
    </source>
</evidence>
<keyword evidence="13" id="KW-1185">Reference proteome</keyword>
<evidence type="ECO:0000259" key="11">
    <source>
        <dbReference type="PROSITE" id="PS51085"/>
    </source>
</evidence>
<dbReference type="Gene3D" id="3.10.20.30">
    <property type="match status" value="1"/>
</dbReference>
<evidence type="ECO:0000256" key="3">
    <source>
        <dbReference type="ARBA" id="ARBA00022448"/>
    </source>
</evidence>
<reference evidence="12 13" key="1">
    <citation type="submission" date="2024-01" db="EMBL/GenBank/DDBJ databases">
        <title>The genome of the rayed Mediterranean limpet Patella caerulea (Linnaeus, 1758).</title>
        <authorList>
            <person name="Anh-Thu Weber A."/>
            <person name="Halstead-Nussloch G."/>
        </authorList>
    </citation>
    <scope>NUCLEOTIDE SEQUENCE [LARGE SCALE GENOMIC DNA]</scope>
    <source>
        <strain evidence="12">AATW-2023a</strain>
        <tissue evidence="12">Whole specimen</tissue>
    </source>
</reference>
<dbReference type="InterPro" id="IPR001041">
    <property type="entry name" value="2Fe-2S_ferredoxin-type"/>
</dbReference>
<protein>
    <recommendedName>
        <fullName evidence="11">2Fe-2S ferredoxin-type domain-containing protein</fullName>
    </recommendedName>
</protein>
<keyword evidence="8" id="KW-0411">Iron-sulfur</keyword>
<comment type="cofactor">
    <cofactor evidence="10">
        <name>[2Fe-2S] cluster</name>
        <dbReference type="ChEBI" id="CHEBI:190135"/>
    </cofactor>
</comment>
<evidence type="ECO:0000256" key="8">
    <source>
        <dbReference type="ARBA" id="ARBA00023014"/>
    </source>
</evidence>
<dbReference type="FunFam" id="3.10.20.30:FF:000013">
    <property type="entry name" value="Adrenodoxin, mitochondrial"/>
    <property type="match status" value="1"/>
</dbReference>
<name>A0AAN8K2M6_PATCE</name>
<dbReference type="SUPFAM" id="SSF54292">
    <property type="entry name" value="2Fe-2S ferredoxin-like"/>
    <property type="match status" value="1"/>
</dbReference>
<dbReference type="InterPro" id="IPR018298">
    <property type="entry name" value="Adrenodoxin_Fe-S_BS"/>
</dbReference>
<accession>A0AAN8K2M6</accession>
<evidence type="ECO:0000256" key="6">
    <source>
        <dbReference type="ARBA" id="ARBA00022982"/>
    </source>
</evidence>
<keyword evidence="7" id="KW-0408">Iron</keyword>
<dbReference type="PANTHER" id="PTHR23426">
    <property type="entry name" value="FERREDOXIN/ADRENODOXIN"/>
    <property type="match status" value="1"/>
</dbReference>
<dbReference type="EMBL" id="JAZGQO010000004">
    <property type="protein sequence ID" value="KAK6187945.1"/>
    <property type="molecule type" value="Genomic_DNA"/>
</dbReference>
<evidence type="ECO:0000256" key="9">
    <source>
        <dbReference type="ARBA" id="ARBA00023128"/>
    </source>
</evidence>
<dbReference type="Proteomes" id="UP001347796">
    <property type="component" value="Unassembled WGS sequence"/>
</dbReference>
<dbReference type="PROSITE" id="PS51085">
    <property type="entry name" value="2FE2S_FER_2"/>
    <property type="match status" value="1"/>
</dbReference>
<dbReference type="InterPro" id="IPR036010">
    <property type="entry name" value="2Fe-2S_ferredoxin-like_sf"/>
</dbReference>
<feature type="domain" description="2Fe-2S ferredoxin-type" evidence="11">
    <location>
        <begin position="58"/>
        <end position="165"/>
    </location>
</feature>
<dbReference type="GO" id="GO:0005739">
    <property type="term" value="C:mitochondrion"/>
    <property type="evidence" value="ECO:0007669"/>
    <property type="project" value="UniProtKB-SubCell"/>
</dbReference>
<comment type="similarity">
    <text evidence="2">Belongs to the adrenodoxin/putidaredoxin family.</text>
</comment>
<dbReference type="CDD" id="cd00207">
    <property type="entry name" value="fer2"/>
    <property type="match status" value="1"/>
</dbReference>
<dbReference type="PANTHER" id="PTHR23426:SF76">
    <property type="entry name" value="ADRENODOXIN-LIKE PROTEIN 2, MITOCHONDRIAL"/>
    <property type="match status" value="1"/>
</dbReference>
<dbReference type="GO" id="GO:0140647">
    <property type="term" value="P:P450-containing electron transport chain"/>
    <property type="evidence" value="ECO:0007669"/>
    <property type="project" value="InterPro"/>
</dbReference>
<dbReference type="InterPro" id="IPR001055">
    <property type="entry name" value="Adrenodoxin-like"/>
</dbReference>
<evidence type="ECO:0000256" key="7">
    <source>
        <dbReference type="ARBA" id="ARBA00023004"/>
    </source>
</evidence>
<dbReference type="PRINTS" id="PR00355">
    <property type="entry name" value="ADRENODOXIN"/>
</dbReference>
<dbReference type="InterPro" id="IPR012675">
    <property type="entry name" value="Beta-grasp_dom_sf"/>
</dbReference>
<organism evidence="12 13">
    <name type="scientific">Patella caerulea</name>
    <name type="common">Rayed Mediterranean limpet</name>
    <dbReference type="NCBI Taxonomy" id="87958"/>
    <lineage>
        <taxon>Eukaryota</taxon>
        <taxon>Metazoa</taxon>
        <taxon>Spiralia</taxon>
        <taxon>Lophotrochozoa</taxon>
        <taxon>Mollusca</taxon>
        <taxon>Gastropoda</taxon>
        <taxon>Patellogastropoda</taxon>
        <taxon>Patelloidea</taxon>
        <taxon>Patellidae</taxon>
        <taxon>Patella</taxon>
    </lineage>
</organism>
<sequence>MALVGRVFRCVVPKFAFPSSSPVLTALALPNSCNRYFSKSWTETYKRFSSSIPKQKKETVSVHFTDSEGNQYSANAKVGDNLLDVIIENDIEIDGFGACEGTLACSTCHLIFKQADYDKLPETPTDEELDMLDLAYGLTDTSRLGCQVIVTKDMEGLQVSVPAGVSDARGPS</sequence>
<keyword evidence="4" id="KW-0001">2Fe-2S</keyword>
<dbReference type="GO" id="GO:0051537">
    <property type="term" value="F:2 iron, 2 sulfur cluster binding"/>
    <property type="evidence" value="ECO:0007669"/>
    <property type="project" value="UniProtKB-KW"/>
</dbReference>
<dbReference type="GO" id="GO:0009055">
    <property type="term" value="F:electron transfer activity"/>
    <property type="evidence" value="ECO:0007669"/>
    <property type="project" value="TreeGrafter"/>
</dbReference>
<evidence type="ECO:0000256" key="4">
    <source>
        <dbReference type="ARBA" id="ARBA00022714"/>
    </source>
</evidence>
<keyword evidence="3" id="KW-0813">Transport</keyword>
<dbReference type="GO" id="GO:0046872">
    <property type="term" value="F:metal ion binding"/>
    <property type="evidence" value="ECO:0007669"/>
    <property type="project" value="UniProtKB-KW"/>
</dbReference>
<evidence type="ECO:0000313" key="12">
    <source>
        <dbReference type="EMBL" id="KAK6187945.1"/>
    </source>
</evidence>